<sequence length="139" mass="14555">MGSAAPDDRPDVASDAEPDIEALRAVQNSPRFRALKRRHRLFVLPATGLCLAWYLAYVLTAGYAPQVFATPVAGSMNLGMVWGLAQVATTFAVTMLYVWYANKYLDPAAAEIRAELEPVLAGAGAATGAGAGGANGTRA</sequence>
<proteinExistence type="predicted"/>
<keyword evidence="1" id="KW-1133">Transmembrane helix</keyword>
<dbReference type="Proteomes" id="UP000292408">
    <property type="component" value="Unassembled WGS sequence"/>
</dbReference>
<name>A0A4Q7TJX5_9MICO</name>
<dbReference type="InterPro" id="IPR007436">
    <property type="entry name" value="DUF485"/>
</dbReference>
<dbReference type="PANTHER" id="PTHR38441:SF1">
    <property type="entry name" value="MEMBRANE PROTEIN"/>
    <property type="match status" value="1"/>
</dbReference>
<dbReference type="RefSeq" id="WP_130282436.1">
    <property type="nucleotide sequence ID" value="NZ_SGXT01000014.1"/>
</dbReference>
<evidence type="ECO:0000313" key="2">
    <source>
        <dbReference type="EMBL" id="RZT60911.1"/>
    </source>
</evidence>
<reference evidence="2 3" key="1">
    <citation type="journal article" date="2015" name="Stand. Genomic Sci.">
        <title>Genomic Encyclopedia of Bacterial and Archaeal Type Strains, Phase III: the genomes of soil and plant-associated and newly described type strains.</title>
        <authorList>
            <person name="Whitman W.B."/>
            <person name="Woyke T."/>
            <person name="Klenk H.P."/>
            <person name="Zhou Y."/>
            <person name="Lilburn T.G."/>
            <person name="Beck B.J."/>
            <person name="De Vos P."/>
            <person name="Vandamme P."/>
            <person name="Eisen J.A."/>
            <person name="Garrity G."/>
            <person name="Hugenholtz P."/>
            <person name="Kyrpides N.C."/>
        </authorList>
    </citation>
    <scope>NUCLEOTIDE SEQUENCE [LARGE SCALE GENOMIC DNA]</scope>
    <source>
        <strain evidence="2 3">AC4r</strain>
    </source>
</reference>
<gene>
    <name evidence="2" type="ORF">EV140_1436</name>
</gene>
<keyword evidence="1" id="KW-0472">Membrane</keyword>
<feature type="transmembrane region" description="Helical" evidence="1">
    <location>
        <begin position="80"/>
        <end position="100"/>
    </location>
</feature>
<evidence type="ECO:0000313" key="3">
    <source>
        <dbReference type="Proteomes" id="UP000292408"/>
    </source>
</evidence>
<keyword evidence="3" id="KW-1185">Reference proteome</keyword>
<comment type="caution">
    <text evidence="2">The sequence shown here is derived from an EMBL/GenBank/DDBJ whole genome shotgun (WGS) entry which is preliminary data.</text>
</comment>
<accession>A0A4Q7TJX5</accession>
<feature type="transmembrane region" description="Helical" evidence="1">
    <location>
        <begin position="41"/>
        <end position="60"/>
    </location>
</feature>
<dbReference type="EMBL" id="SGXT01000014">
    <property type="protein sequence ID" value="RZT60911.1"/>
    <property type="molecule type" value="Genomic_DNA"/>
</dbReference>
<evidence type="ECO:0000256" key="1">
    <source>
        <dbReference type="SAM" id="Phobius"/>
    </source>
</evidence>
<dbReference type="AlphaFoldDB" id="A0A4Q7TJX5"/>
<protein>
    <submittedName>
        <fullName evidence="2">Uncharacterized membrane protein (DUF485 family)</fullName>
    </submittedName>
</protein>
<keyword evidence="1" id="KW-0812">Transmembrane</keyword>
<organism evidence="2 3">
    <name type="scientific">Microcella alkaliphila</name>
    <dbReference type="NCBI Taxonomy" id="279828"/>
    <lineage>
        <taxon>Bacteria</taxon>
        <taxon>Bacillati</taxon>
        <taxon>Actinomycetota</taxon>
        <taxon>Actinomycetes</taxon>
        <taxon>Micrococcales</taxon>
        <taxon>Microbacteriaceae</taxon>
        <taxon>Microcella</taxon>
    </lineage>
</organism>
<dbReference type="OrthoDB" id="3543412at2"/>
<dbReference type="PANTHER" id="PTHR38441">
    <property type="entry name" value="INTEGRAL MEMBRANE PROTEIN-RELATED"/>
    <property type="match status" value="1"/>
</dbReference>
<dbReference type="Pfam" id="PF04341">
    <property type="entry name" value="DUF485"/>
    <property type="match status" value="1"/>
</dbReference>